<evidence type="ECO:0000256" key="2">
    <source>
        <dbReference type="ARBA" id="ARBA00022723"/>
    </source>
</evidence>
<dbReference type="Proteomes" id="UP000886523">
    <property type="component" value="Unassembled WGS sequence"/>
</dbReference>
<dbReference type="AlphaFoldDB" id="A0A9P6DU56"/>
<evidence type="ECO:0000313" key="4">
    <source>
        <dbReference type="EMBL" id="KAF9513922.1"/>
    </source>
</evidence>
<accession>A0A9P6DU56</accession>
<comment type="caution">
    <text evidence="4">The sequence shown here is derived from an EMBL/GenBank/DDBJ whole genome shotgun (WGS) entry which is preliminary data.</text>
</comment>
<evidence type="ECO:0000313" key="5">
    <source>
        <dbReference type="Proteomes" id="UP000886523"/>
    </source>
</evidence>
<dbReference type="EMBL" id="MU128967">
    <property type="protein sequence ID" value="KAF9513922.1"/>
    <property type="molecule type" value="Genomic_DNA"/>
</dbReference>
<comment type="cofactor">
    <cofactor evidence="1">
        <name>a divalent metal cation</name>
        <dbReference type="ChEBI" id="CHEBI:60240"/>
    </cofactor>
</comment>
<keyword evidence="2" id="KW-0479">Metal-binding</keyword>
<evidence type="ECO:0000256" key="1">
    <source>
        <dbReference type="ARBA" id="ARBA00001968"/>
    </source>
</evidence>
<dbReference type="OrthoDB" id="2664198at2759"/>
<gene>
    <name evidence="4" type="ORF">BS47DRAFT_1295668</name>
</gene>
<organism evidence="4 5">
    <name type="scientific">Hydnum rufescens UP504</name>
    <dbReference type="NCBI Taxonomy" id="1448309"/>
    <lineage>
        <taxon>Eukaryota</taxon>
        <taxon>Fungi</taxon>
        <taxon>Dikarya</taxon>
        <taxon>Basidiomycota</taxon>
        <taxon>Agaricomycotina</taxon>
        <taxon>Agaricomycetes</taxon>
        <taxon>Cantharellales</taxon>
        <taxon>Hydnaceae</taxon>
        <taxon>Hydnum</taxon>
    </lineage>
</organism>
<reference evidence="4" key="1">
    <citation type="journal article" date="2020" name="Nat. Commun.">
        <title>Large-scale genome sequencing of mycorrhizal fungi provides insights into the early evolution of symbiotic traits.</title>
        <authorList>
            <person name="Miyauchi S."/>
            <person name="Kiss E."/>
            <person name="Kuo A."/>
            <person name="Drula E."/>
            <person name="Kohler A."/>
            <person name="Sanchez-Garcia M."/>
            <person name="Morin E."/>
            <person name="Andreopoulos B."/>
            <person name="Barry K.W."/>
            <person name="Bonito G."/>
            <person name="Buee M."/>
            <person name="Carver A."/>
            <person name="Chen C."/>
            <person name="Cichocki N."/>
            <person name="Clum A."/>
            <person name="Culley D."/>
            <person name="Crous P.W."/>
            <person name="Fauchery L."/>
            <person name="Girlanda M."/>
            <person name="Hayes R.D."/>
            <person name="Keri Z."/>
            <person name="LaButti K."/>
            <person name="Lipzen A."/>
            <person name="Lombard V."/>
            <person name="Magnuson J."/>
            <person name="Maillard F."/>
            <person name="Murat C."/>
            <person name="Nolan M."/>
            <person name="Ohm R.A."/>
            <person name="Pangilinan J."/>
            <person name="Pereira M.F."/>
            <person name="Perotto S."/>
            <person name="Peter M."/>
            <person name="Pfister S."/>
            <person name="Riley R."/>
            <person name="Sitrit Y."/>
            <person name="Stielow J.B."/>
            <person name="Szollosi G."/>
            <person name="Zifcakova L."/>
            <person name="Stursova M."/>
            <person name="Spatafora J.W."/>
            <person name="Tedersoo L."/>
            <person name="Vaario L.M."/>
            <person name="Yamada A."/>
            <person name="Yan M."/>
            <person name="Wang P."/>
            <person name="Xu J."/>
            <person name="Bruns T."/>
            <person name="Baldrian P."/>
            <person name="Vilgalys R."/>
            <person name="Dunand C."/>
            <person name="Henrissat B."/>
            <person name="Grigoriev I.V."/>
            <person name="Hibbett D."/>
            <person name="Nagy L.G."/>
            <person name="Martin F.M."/>
        </authorList>
    </citation>
    <scope>NUCLEOTIDE SEQUENCE</scope>
    <source>
        <strain evidence="4">UP504</strain>
    </source>
</reference>
<dbReference type="Pfam" id="PF13359">
    <property type="entry name" value="DDE_Tnp_4"/>
    <property type="match status" value="1"/>
</dbReference>
<proteinExistence type="predicted"/>
<dbReference type="GO" id="GO:0046872">
    <property type="term" value="F:metal ion binding"/>
    <property type="evidence" value="ECO:0007669"/>
    <property type="project" value="UniProtKB-KW"/>
</dbReference>
<feature type="domain" description="DDE Tnp4" evidence="3">
    <location>
        <begin position="58"/>
        <end position="188"/>
    </location>
</feature>
<dbReference type="InterPro" id="IPR027806">
    <property type="entry name" value="HARBI1_dom"/>
</dbReference>
<feature type="non-terminal residue" evidence="4">
    <location>
        <position position="1"/>
    </location>
</feature>
<evidence type="ECO:0000259" key="3">
    <source>
        <dbReference type="Pfam" id="PF13359"/>
    </source>
</evidence>
<name>A0A9P6DU56_9AGAM</name>
<sequence length="188" mass="21023">WVGCSVGIVVKSMHKVMLLFIPMHDQAIHWPNSMEKKEAADWVESVLCAAWWPGFAMVDGTLIPLHCKPGHHGEQFFDHKCNYSLILTLVTTPNLCIIDYILGPPGSVHDSMSFQESHTSIKSAALFQEGEWLWADSAYGLTSWCVVPYKQPLCSSQAIASSTITYLKYVHIHSEHAIGHLKGQFQSL</sequence>
<protein>
    <recommendedName>
        <fullName evidence="3">DDE Tnp4 domain-containing protein</fullName>
    </recommendedName>
</protein>
<keyword evidence="5" id="KW-1185">Reference proteome</keyword>